<proteinExistence type="predicted"/>
<name>A0ACC2PQM5_9HYME</name>
<dbReference type="EMBL" id="CM056741">
    <property type="protein sequence ID" value="KAJ8684889.1"/>
    <property type="molecule type" value="Genomic_DNA"/>
</dbReference>
<evidence type="ECO:0000313" key="1">
    <source>
        <dbReference type="EMBL" id="KAJ8684889.1"/>
    </source>
</evidence>
<protein>
    <submittedName>
        <fullName evidence="1">Uncharacterized protein</fullName>
    </submittedName>
</protein>
<organism evidence="1 2">
    <name type="scientific">Eretmocerus hayati</name>
    <dbReference type="NCBI Taxonomy" id="131215"/>
    <lineage>
        <taxon>Eukaryota</taxon>
        <taxon>Metazoa</taxon>
        <taxon>Ecdysozoa</taxon>
        <taxon>Arthropoda</taxon>
        <taxon>Hexapoda</taxon>
        <taxon>Insecta</taxon>
        <taxon>Pterygota</taxon>
        <taxon>Neoptera</taxon>
        <taxon>Endopterygota</taxon>
        <taxon>Hymenoptera</taxon>
        <taxon>Apocrita</taxon>
        <taxon>Proctotrupomorpha</taxon>
        <taxon>Chalcidoidea</taxon>
        <taxon>Aphelinidae</taxon>
        <taxon>Aphelininae</taxon>
        <taxon>Eretmocerus</taxon>
    </lineage>
</organism>
<gene>
    <name evidence="1" type="ORF">QAD02_020682</name>
</gene>
<keyword evidence="2" id="KW-1185">Reference proteome</keyword>
<dbReference type="Proteomes" id="UP001239111">
    <property type="component" value="Chromosome 1"/>
</dbReference>
<reference evidence="1" key="1">
    <citation type="submission" date="2023-04" db="EMBL/GenBank/DDBJ databases">
        <title>A chromosome-level genome assembly of the parasitoid wasp Eretmocerus hayati.</title>
        <authorList>
            <person name="Zhong Y."/>
            <person name="Liu S."/>
            <person name="Liu Y."/>
        </authorList>
    </citation>
    <scope>NUCLEOTIDE SEQUENCE</scope>
    <source>
        <strain evidence="1">ZJU_SS_LIU_2023</strain>
    </source>
</reference>
<sequence>MVVYTQGQYAIMVEFYVITEHNALAASRRCRDHPLFPIGERPSAGTILRVVLRLRDPLEALVPRRIPGYRDRPVLHGDNEDMIIEYYEENPTNSLKDGERDLNISDTSI</sequence>
<comment type="caution">
    <text evidence="1">The sequence shown here is derived from an EMBL/GenBank/DDBJ whole genome shotgun (WGS) entry which is preliminary data.</text>
</comment>
<accession>A0ACC2PQM5</accession>
<evidence type="ECO:0000313" key="2">
    <source>
        <dbReference type="Proteomes" id="UP001239111"/>
    </source>
</evidence>